<protein>
    <submittedName>
        <fullName evidence="2">Gamma-glutamyltransferase</fullName>
    </submittedName>
</protein>
<name>A0A0D0WVQ3_9ACTN</name>
<comment type="caution">
    <text evidence="2">The sequence shown here is derived from an EMBL/GenBank/DDBJ whole genome shotgun (WGS) entry which is preliminary data.</text>
</comment>
<organism evidence="2 3">
    <name type="scientific">Micromonospora haikouensis</name>
    <dbReference type="NCBI Taxonomy" id="686309"/>
    <lineage>
        <taxon>Bacteria</taxon>
        <taxon>Bacillati</taxon>
        <taxon>Actinomycetota</taxon>
        <taxon>Actinomycetes</taxon>
        <taxon>Micromonosporales</taxon>
        <taxon>Micromonosporaceae</taxon>
        <taxon>Micromonospora</taxon>
    </lineage>
</organism>
<dbReference type="SUPFAM" id="SSF56235">
    <property type="entry name" value="N-terminal nucleophile aminohydrolases (Ntn hydrolases)"/>
    <property type="match status" value="1"/>
</dbReference>
<gene>
    <name evidence="2" type="ORF">TK50_27990</name>
</gene>
<keyword evidence="3" id="KW-1185">Reference proteome</keyword>
<dbReference type="RefSeq" id="WP_043968440.1">
    <property type="nucleotide sequence ID" value="NZ_JXSX01000003.1"/>
</dbReference>
<evidence type="ECO:0000313" key="2">
    <source>
        <dbReference type="EMBL" id="KIR61465.1"/>
    </source>
</evidence>
<dbReference type="GeneID" id="301307857"/>
<keyword evidence="2" id="KW-0808">Transferase</keyword>
<dbReference type="EMBL" id="JXSX01000003">
    <property type="protein sequence ID" value="KIR61465.1"/>
    <property type="molecule type" value="Genomic_DNA"/>
</dbReference>
<dbReference type="PATRIC" id="fig|47853.6.peg.5871"/>
<proteinExistence type="predicted"/>
<dbReference type="InterPro" id="IPR043137">
    <property type="entry name" value="GGT_ssub_C"/>
</dbReference>
<sequence>MGHESAPAWHVPHPTVLGTRHAVSSGHYLASSAALAILDAGGNAVDAGCCAGMALAVLHADEVNFAGVAPIMIRMADGTTVSIDGLGVWPAGIPADLFLREHAGTIPRGLLRTVVPAAPDAWITALRDYGTMSFGQVAEAAIRLARDGFAAFPLLVEGITARQRGYRNWPANAAIYLPEGRPPRVGERFVQTDLARSIQLMADAEAATTGGRLAGLEAARAVFYEGELAERMVAYHRENGGYLTARDLADFRCRREPVLTTRWRDFAVLTCGAWCQGPTLAQTLQILEAYGLQGLEHNSPGYVHLVVEALKGVFSDREHLYGDPAFVDVDVERLLSTAHAAARAAGIDADRAHPGLPDLIFGAPQPLPEPKDYDELPVVGEGATSYVCVVDAWGNAFSATPSDGASTSPVIPGTGFVPSLRGMQSRPDPAHPSGVAPGKRPRLTPNPAIVVRDDGSVMPFGCPGGDMQVQAMVQVFLNAFHFGMPLQEAVNAPRFSTWSFPNSFAPFDYLPSRLFLEDRFPAGTLEALRARGHDVRSWPPFTRDAAAVEAIYRNARTGFLEAAADPRQPAAAYVS</sequence>
<dbReference type="PANTHER" id="PTHR43881:SF1">
    <property type="entry name" value="GAMMA-GLUTAMYLTRANSPEPTIDASE (AFU_ORTHOLOGUE AFUA_4G13580)"/>
    <property type="match status" value="1"/>
</dbReference>
<dbReference type="PANTHER" id="PTHR43881">
    <property type="entry name" value="GAMMA-GLUTAMYLTRANSPEPTIDASE (AFU_ORTHOLOGUE AFUA_4G13580)"/>
    <property type="match status" value="1"/>
</dbReference>
<evidence type="ECO:0000256" key="1">
    <source>
        <dbReference type="SAM" id="MobiDB-lite"/>
    </source>
</evidence>
<dbReference type="Gene3D" id="1.10.246.130">
    <property type="match status" value="1"/>
</dbReference>
<dbReference type="AlphaFoldDB" id="A0A0D0WVQ3"/>
<accession>A0A0D0WVQ3</accession>
<reference evidence="2 3" key="1">
    <citation type="submission" date="2015-01" db="EMBL/GenBank/DDBJ databases">
        <title>Sequencing and annotation of Micromonospora carbonacea strain JXNU-1 genome.</title>
        <authorList>
            <person name="Long Z."/>
            <person name="Huang Y."/>
            <person name="Jiang Y."/>
        </authorList>
    </citation>
    <scope>NUCLEOTIDE SEQUENCE [LARGE SCALE GENOMIC DNA]</scope>
    <source>
        <strain evidence="2 3">JXNU-1</strain>
    </source>
</reference>
<dbReference type="OrthoDB" id="9781342at2"/>
<dbReference type="Gene3D" id="3.60.20.40">
    <property type="match status" value="1"/>
</dbReference>
<dbReference type="InterPro" id="IPR043138">
    <property type="entry name" value="GGT_lsub"/>
</dbReference>
<dbReference type="Proteomes" id="UP000032254">
    <property type="component" value="Unassembled WGS sequence"/>
</dbReference>
<feature type="region of interest" description="Disordered" evidence="1">
    <location>
        <begin position="418"/>
        <end position="445"/>
    </location>
</feature>
<dbReference type="GO" id="GO:0016740">
    <property type="term" value="F:transferase activity"/>
    <property type="evidence" value="ECO:0007669"/>
    <property type="project" value="UniProtKB-KW"/>
</dbReference>
<dbReference type="PRINTS" id="PR01210">
    <property type="entry name" value="GGTRANSPTASE"/>
</dbReference>
<evidence type="ECO:0000313" key="3">
    <source>
        <dbReference type="Proteomes" id="UP000032254"/>
    </source>
</evidence>
<dbReference type="InterPro" id="IPR052896">
    <property type="entry name" value="GGT-like_enzyme"/>
</dbReference>
<dbReference type="InterPro" id="IPR029055">
    <property type="entry name" value="Ntn_hydrolases_N"/>
</dbReference>
<dbReference type="Pfam" id="PF01019">
    <property type="entry name" value="G_glu_transpept"/>
    <property type="match status" value="1"/>
</dbReference>